<feature type="region of interest" description="Disordered" evidence="1">
    <location>
        <begin position="109"/>
        <end position="135"/>
    </location>
</feature>
<dbReference type="KEGG" id="bdr:105232115"/>
<proteinExistence type="predicted"/>
<feature type="signal peptide" evidence="2">
    <location>
        <begin position="1"/>
        <end position="20"/>
    </location>
</feature>
<evidence type="ECO:0000313" key="3">
    <source>
        <dbReference type="EMBL" id="JAC51071.1"/>
    </source>
</evidence>
<organism evidence="3">
    <name type="scientific">Bactrocera dorsalis</name>
    <name type="common">Oriental fruit fly</name>
    <name type="synonym">Dacus dorsalis</name>
    <dbReference type="NCBI Taxonomy" id="27457"/>
    <lineage>
        <taxon>Eukaryota</taxon>
        <taxon>Metazoa</taxon>
        <taxon>Ecdysozoa</taxon>
        <taxon>Arthropoda</taxon>
        <taxon>Hexapoda</taxon>
        <taxon>Insecta</taxon>
        <taxon>Pterygota</taxon>
        <taxon>Neoptera</taxon>
        <taxon>Endopterygota</taxon>
        <taxon>Diptera</taxon>
        <taxon>Brachycera</taxon>
        <taxon>Muscomorpha</taxon>
        <taxon>Tephritoidea</taxon>
        <taxon>Tephritidae</taxon>
        <taxon>Bactrocera</taxon>
        <taxon>Bactrocera</taxon>
    </lineage>
</organism>
<evidence type="ECO:0000256" key="1">
    <source>
        <dbReference type="SAM" id="MobiDB-lite"/>
    </source>
</evidence>
<dbReference type="RefSeq" id="XP_011212023.2">
    <property type="nucleotide sequence ID" value="XM_011213721.4"/>
</dbReference>
<dbReference type="GeneID" id="105232115"/>
<dbReference type="OrthoDB" id="8070155at2759"/>
<protein>
    <submittedName>
        <fullName evidence="3">Uncharacterized protein</fullName>
    </submittedName>
</protein>
<name>A0A034W650_BACDO</name>
<accession>A0A034W650</accession>
<feature type="region of interest" description="Disordered" evidence="1">
    <location>
        <begin position="457"/>
        <end position="485"/>
    </location>
</feature>
<dbReference type="EMBL" id="GAKP01007881">
    <property type="protein sequence ID" value="JAC51071.1"/>
    <property type="molecule type" value="Transcribed_RNA"/>
</dbReference>
<evidence type="ECO:0000256" key="2">
    <source>
        <dbReference type="SAM" id="SignalP"/>
    </source>
</evidence>
<feature type="chain" id="PRO_5044537876" evidence="2">
    <location>
        <begin position="21"/>
        <end position="485"/>
    </location>
</feature>
<keyword evidence="2" id="KW-0732">Signal</keyword>
<sequence>MKFFVFYGVAVVLLAVNACASTSSKAEPRISVAVKPKREAPLSSGYHGPSYKYLPPVPATVGVSAGGYNSYSSHGSSSAGFGVSGSAGLGYDFAHSSAPKVETYIVQTEPAHSVHSSGSNGYSSGSSGSHHYTTHGSASVGGGGYRYSSGAPHFAAGGASLLGHSGVSGGGNYKYHTKARPHVQTLIIPANTLAHGASGGNSVSHSSGFGGAHALHSSSGNFGSGGYQYAPTFGSSLHSSAGGGFGGAHGSTFAGAHANGGAAFGGHSSGSLGAHGGHSVTYNSQQGYNYNGNGGINGAAFALGHSAHGAQLGHGGSGGATVSFSNQDGYSSQEYAHSAPSIPSTSYGVPVGPAVSSYHGAGDAGSAYHSSADETPAYAVGHKGLGHFSFSASKPHALNTNFISSGSSGHSEHSGRAPFKPSTLLGTTYEVSGPAAQYLPPTSPGYEYQSHSVLQGGAAGHINEPDSAYLPPVSTPGGSYLPPQH</sequence>
<reference evidence="3" key="1">
    <citation type="journal article" date="2014" name="BMC Genomics">
        <title>Characterizing the developmental transcriptome of the oriental fruit fly, Bactrocera dorsalis (Diptera: Tephritidae) through comparative genomic analysis with Drosophila melanogaster utilizing modENCODE datasets.</title>
        <authorList>
            <person name="Geib S.M."/>
            <person name="Calla B."/>
            <person name="Hall B."/>
            <person name="Hou S."/>
            <person name="Manoukis N.C."/>
        </authorList>
    </citation>
    <scope>NUCLEOTIDE SEQUENCE</scope>
    <source>
        <strain evidence="3">Punador</strain>
    </source>
</reference>
<dbReference type="AlphaFoldDB" id="A0A034W650"/>
<feature type="compositionally biased region" description="Low complexity" evidence="1">
    <location>
        <begin position="113"/>
        <end position="135"/>
    </location>
</feature>